<gene>
    <name evidence="1" type="ORF">MAIT1_00116</name>
</gene>
<sequence length="867" mass="95560">MAAAMMMAGVGTAHAEARPSGSCKGFDFTPFYHKESLKWTGVTRVTRHDAPLYATESGGKAKVQLAFNQQGEVLAENEERLKLKTFPYQGQPAHTGWVNRADLLCYNLPVKGESGLEMKFFIRTDTQARDAKQADPTVAIFRDPKRRECVGGPGHCREGASRFHMYFVFDQQGDSVLLADRYRLEEGDALLGWADKNDGFIWNNAFSLRPREDLKAPDGGVGTICSYRSLRDAVVKTPSACSPIQGGVNWFKSPVRIPVLDIVDGKGKHVAPEEVSGSDSGRRFYQVAMARPGLVARAVGDGKVAISGGLIPQAAPTLGGLKSKQNVDIFFVLDATASMQGVIDAVRGAPGQRGVIQQIIEELQQVQGFQKTQFRFGFRVYRDPYADGLPGGLGDGVGEGFPLSSQCELGEAERVAEYDRFKEAILGVKVTEEDAEDDYEENIYGGLEQALSRDMSACSDHLKLLFVIGDNGYKPRLRRFDENGQFVALDKYKTPVDVERLNALMRGAEQVGEKANSVIPFFIQTPRRPEGVKHPNAYNVAYNRFEEQAKAILAASLPVGSLVSQHFLRMGEGAMVGRITDQVSKLSSSELIDEIIVDVRGGAALTSVIERLQRERVDIPGLYWHILKKGACGELGKQCQSRVYDTTLTGYIEANDKIVEELWISSSGLASWIRILSGFEGYFELPEPQLRRALISAMILGLQQEIRRPPIDVSGETPAEYAQRRGGLPVRWHSPLLSYNVNALSAKKVSRADDGSLMVLGDDGKVMTDRHGKPIQAAPVCELRRLALWAVKSKEMLEIVERDTVRPQYQASGYNSRRCPDATPNGHALQRIAGEVQAVPLGPTPDYRFGHAFGGRRGYWVPQEYLP</sequence>
<dbReference type="EMBL" id="LVJN01000015">
    <property type="protein sequence ID" value="OSM06986.1"/>
    <property type="molecule type" value="Genomic_DNA"/>
</dbReference>
<dbReference type="Gene3D" id="3.40.50.410">
    <property type="entry name" value="von Willebrand factor, type A domain"/>
    <property type="match status" value="1"/>
</dbReference>
<keyword evidence="2" id="KW-1185">Reference proteome</keyword>
<dbReference type="Proteomes" id="UP000194003">
    <property type="component" value="Unassembled WGS sequence"/>
</dbReference>
<dbReference type="STRING" id="1434232.MAIT1_00116"/>
<reference evidence="1 2" key="1">
    <citation type="journal article" date="2016" name="BMC Genomics">
        <title>Combined genomic and structural analyses of a cultured magnetotactic bacterium reveals its niche adaptation to a dynamic environment.</title>
        <authorList>
            <person name="Araujo A.C."/>
            <person name="Morillo V."/>
            <person name="Cypriano J."/>
            <person name="Teixeira L.C."/>
            <person name="Leao P."/>
            <person name="Lyra S."/>
            <person name="Almeida L.G."/>
            <person name="Bazylinski D.A."/>
            <person name="Vasconcellos A.T."/>
            <person name="Abreu F."/>
            <person name="Lins U."/>
        </authorList>
    </citation>
    <scope>NUCLEOTIDE SEQUENCE [LARGE SCALE GENOMIC DNA]</scope>
    <source>
        <strain evidence="1 2">IT-1</strain>
    </source>
</reference>
<dbReference type="AlphaFoldDB" id="A0A1Y2K941"/>
<protein>
    <recommendedName>
        <fullName evidence="3">VWFA domain-containing protein</fullName>
    </recommendedName>
</protein>
<name>A0A1Y2K941_9PROT</name>
<evidence type="ECO:0000313" key="2">
    <source>
        <dbReference type="Proteomes" id="UP000194003"/>
    </source>
</evidence>
<evidence type="ECO:0000313" key="1">
    <source>
        <dbReference type="EMBL" id="OSM06986.1"/>
    </source>
</evidence>
<organism evidence="1 2">
    <name type="scientific">Magnetofaba australis IT-1</name>
    <dbReference type="NCBI Taxonomy" id="1434232"/>
    <lineage>
        <taxon>Bacteria</taxon>
        <taxon>Pseudomonadati</taxon>
        <taxon>Pseudomonadota</taxon>
        <taxon>Magnetococcia</taxon>
        <taxon>Magnetococcales</taxon>
        <taxon>Magnetococcaceae</taxon>
        <taxon>Magnetofaba</taxon>
    </lineage>
</organism>
<dbReference type="InterPro" id="IPR036465">
    <property type="entry name" value="vWFA_dom_sf"/>
</dbReference>
<proteinExistence type="predicted"/>
<comment type="caution">
    <text evidence="1">The sequence shown here is derived from an EMBL/GenBank/DDBJ whole genome shotgun (WGS) entry which is preliminary data.</text>
</comment>
<evidence type="ECO:0008006" key="3">
    <source>
        <dbReference type="Google" id="ProtNLM"/>
    </source>
</evidence>
<accession>A0A1Y2K941</accession>